<sequence>MSKNPKIETAFYLDNWTYENGDIKDLIDNSIHIKANEFELSMKGNIFCPSCKTPLSRVPTDGNILTNNRNAFFRHLPRFKDVKCSLRTPEGNGKKYSNEEQAKKAINDGELIIISKFISEPVENNSTDKTKPYDFEFIEDEEGEITGIPISRHQGEKLNLPTRIMSIQALCVNFDKKLHAYIYFPNMQKALTLKDTLINIQELDEPRMREMAQDIDQIPSLFYGKIKISKFLRNANDDYIRMTFLEKHDSIIHFSLKIKSKLQDRRGIREGGCSGRFVLFWGTIKESGVGFSVSPSWGEFGLLSEKYNKFLCDINE</sequence>
<keyword evidence="2" id="KW-1185">Reference proteome</keyword>
<proteinExistence type="predicted"/>
<evidence type="ECO:0000313" key="1">
    <source>
        <dbReference type="EMBL" id="SNX44224.1"/>
    </source>
</evidence>
<dbReference type="EMBL" id="OANT01000002">
    <property type="protein sequence ID" value="SNX44224.1"/>
    <property type="molecule type" value="Genomic_DNA"/>
</dbReference>
<protein>
    <submittedName>
        <fullName evidence="1">Uncharacterized protein</fullName>
    </submittedName>
</protein>
<organism evidence="1 2">
    <name type="scientific">Acinetobacter puyangensis</name>
    <dbReference type="NCBI Taxonomy" id="1096779"/>
    <lineage>
        <taxon>Bacteria</taxon>
        <taxon>Pseudomonadati</taxon>
        <taxon>Pseudomonadota</taxon>
        <taxon>Gammaproteobacteria</taxon>
        <taxon>Moraxellales</taxon>
        <taxon>Moraxellaceae</taxon>
        <taxon>Acinetobacter</taxon>
    </lineage>
</organism>
<evidence type="ECO:0000313" key="2">
    <source>
        <dbReference type="Proteomes" id="UP000219042"/>
    </source>
</evidence>
<gene>
    <name evidence="1" type="ORF">SAMN05421731_102385</name>
</gene>
<dbReference type="OrthoDB" id="6398615at2"/>
<dbReference type="Proteomes" id="UP000219042">
    <property type="component" value="Unassembled WGS sequence"/>
</dbReference>
<name>A0A240E637_9GAMM</name>
<reference evidence="2" key="1">
    <citation type="submission" date="2016-09" db="EMBL/GenBank/DDBJ databases">
        <authorList>
            <person name="Varghese N."/>
            <person name="Submissions S."/>
        </authorList>
    </citation>
    <scope>NUCLEOTIDE SEQUENCE [LARGE SCALE GENOMIC DNA]</scope>
    <source>
        <strain evidence="2">ANC 4466</strain>
    </source>
</reference>
<dbReference type="AlphaFoldDB" id="A0A240E637"/>
<dbReference type="RefSeq" id="WP_097078469.1">
    <property type="nucleotide sequence ID" value="NZ_BAABHT010000003.1"/>
</dbReference>
<accession>A0A240E637</accession>